<keyword evidence="3" id="KW-1003">Cell membrane</keyword>
<evidence type="ECO:0000256" key="7">
    <source>
        <dbReference type="RuleBase" id="RU363032"/>
    </source>
</evidence>
<dbReference type="OrthoDB" id="4926350at2"/>
<dbReference type="InterPro" id="IPR035906">
    <property type="entry name" value="MetI-like_sf"/>
</dbReference>
<dbReference type="InterPro" id="IPR000515">
    <property type="entry name" value="MetI-like"/>
</dbReference>
<evidence type="ECO:0000256" key="1">
    <source>
        <dbReference type="ARBA" id="ARBA00004651"/>
    </source>
</evidence>
<dbReference type="CDD" id="cd06261">
    <property type="entry name" value="TM_PBP2"/>
    <property type="match status" value="1"/>
</dbReference>
<protein>
    <submittedName>
        <fullName evidence="9">NitT/TauT family transport system permease protein</fullName>
    </submittedName>
</protein>
<sequence length="335" mass="35959">MSEDTLGKKSRGKSGTGWPRWLRLPPVLGMVLALFALWYVAVVPMNVKEVLTAAERAGVAVSPPSAVERRDMGNWALVMRNTHALGDSWSSDRPKLPAPHQVLVELYDSTIDEELNGRRGIVKSGTLSNRSLVYHAIVTLNATFLGFVIGTVLGCALAVGIVHSRVMDMSVMPWAIVSQTIPIVALAPMIIVVLYSIGVQGLIPKAVISAYLSFFPVVVGMVKGLRSPDAMQMDLMRTYSAPTTAVLWKLRLPASVPYLFASLKIAIAASLVGAIVGELPVQKGGLGARMLAGSYYGQTAQIWAALLVAAGLAAVLVWATGWMERRTLRKMGAKP</sequence>
<proteinExistence type="inferred from homology"/>
<dbReference type="Pfam" id="PF00528">
    <property type="entry name" value="BPD_transp_1"/>
    <property type="match status" value="1"/>
</dbReference>
<name>A0A239JA96_9RHOB</name>
<feature type="transmembrane region" description="Helical" evidence="7">
    <location>
        <begin position="132"/>
        <end position="162"/>
    </location>
</feature>
<evidence type="ECO:0000256" key="4">
    <source>
        <dbReference type="ARBA" id="ARBA00022692"/>
    </source>
</evidence>
<dbReference type="PANTHER" id="PTHR30151">
    <property type="entry name" value="ALKANE SULFONATE ABC TRANSPORTER-RELATED, MEMBRANE SUBUNIT"/>
    <property type="match status" value="1"/>
</dbReference>
<organism evidence="9 10">
    <name type="scientific">Antarctobacter heliothermus</name>
    <dbReference type="NCBI Taxonomy" id="74033"/>
    <lineage>
        <taxon>Bacteria</taxon>
        <taxon>Pseudomonadati</taxon>
        <taxon>Pseudomonadota</taxon>
        <taxon>Alphaproteobacteria</taxon>
        <taxon>Rhodobacterales</taxon>
        <taxon>Roseobacteraceae</taxon>
        <taxon>Antarctobacter</taxon>
    </lineage>
</organism>
<comment type="similarity">
    <text evidence="7">Belongs to the binding-protein-dependent transport system permease family.</text>
</comment>
<evidence type="ECO:0000256" key="2">
    <source>
        <dbReference type="ARBA" id="ARBA00022448"/>
    </source>
</evidence>
<feature type="transmembrane region" description="Helical" evidence="7">
    <location>
        <begin position="258"/>
        <end position="280"/>
    </location>
</feature>
<keyword evidence="4 7" id="KW-0812">Transmembrane</keyword>
<evidence type="ECO:0000256" key="5">
    <source>
        <dbReference type="ARBA" id="ARBA00022989"/>
    </source>
</evidence>
<dbReference type="EMBL" id="FZON01000049">
    <property type="protein sequence ID" value="SNT01574.1"/>
    <property type="molecule type" value="Genomic_DNA"/>
</dbReference>
<dbReference type="Gene3D" id="1.10.3720.10">
    <property type="entry name" value="MetI-like"/>
    <property type="match status" value="1"/>
</dbReference>
<evidence type="ECO:0000256" key="6">
    <source>
        <dbReference type="ARBA" id="ARBA00023136"/>
    </source>
</evidence>
<dbReference type="Proteomes" id="UP000198440">
    <property type="component" value="Unassembled WGS sequence"/>
</dbReference>
<dbReference type="PANTHER" id="PTHR30151:SF20">
    <property type="entry name" value="ABC TRANSPORTER PERMEASE PROTEIN HI_0355-RELATED"/>
    <property type="match status" value="1"/>
</dbReference>
<comment type="subcellular location">
    <subcellularLocation>
        <location evidence="1 7">Cell membrane</location>
        <topology evidence="1 7">Multi-pass membrane protein</topology>
    </subcellularLocation>
</comment>
<feature type="transmembrane region" description="Helical" evidence="7">
    <location>
        <begin position="300"/>
        <end position="321"/>
    </location>
</feature>
<keyword evidence="2 7" id="KW-0813">Transport</keyword>
<dbReference type="GO" id="GO:0055085">
    <property type="term" value="P:transmembrane transport"/>
    <property type="evidence" value="ECO:0007669"/>
    <property type="project" value="InterPro"/>
</dbReference>
<evidence type="ECO:0000256" key="3">
    <source>
        <dbReference type="ARBA" id="ARBA00022475"/>
    </source>
</evidence>
<dbReference type="PROSITE" id="PS50928">
    <property type="entry name" value="ABC_TM1"/>
    <property type="match status" value="1"/>
</dbReference>
<feature type="domain" description="ABC transmembrane type-1" evidence="8">
    <location>
        <begin position="132"/>
        <end position="324"/>
    </location>
</feature>
<feature type="transmembrane region" description="Helical" evidence="7">
    <location>
        <begin position="174"/>
        <end position="197"/>
    </location>
</feature>
<feature type="transmembrane region" description="Helical" evidence="7">
    <location>
        <begin position="21"/>
        <end position="41"/>
    </location>
</feature>
<reference evidence="9 10" key="1">
    <citation type="submission" date="2017-06" db="EMBL/GenBank/DDBJ databases">
        <authorList>
            <person name="Kim H.J."/>
            <person name="Triplett B.A."/>
        </authorList>
    </citation>
    <scope>NUCLEOTIDE SEQUENCE [LARGE SCALE GENOMIC DNA]</scope>
    <source>
        <strain evidence="9 10">DSM 11445</strain>
    </source>
</reference>
<gene>
    <name evidence="9" type="ORF">SAMN04488078_104922</name>
</gene>
<accession>A0A239JA96</accession>
<dbReference type="SUPFAM" id="SSF161098">
    <property type="entry name" value="MetI-like"/>
    <property type="match status" value="1"/>
</dbReference>
<evidence type="ECO:0000313" key="9">
    <source>
        <dbReference type="EMBL" id="SNT01574.1"/>
    </source>
</evidence>
<feature type="transmembrane region" description="Helical" evidence="7">
    <location>
        <begin position="203"/>
        <end position="222"/>
    </location>
</feature>
<dbReference type="AlphaFoldDB" id="A0A239JA96"/>
<evidence type="ECO:0000259" key="8">
    <source>
        <dbReference type="PROSITE" id="PS50928"/>
    </source>
</evidence>
<keyword evidence="6 7" id="KW-0472">Membrane</keyword>
<evidence type="ECO:0000313" key="10">
    <source>
        <dbReference type="Proteomes" id="UP000198440"/>
    </source>
</evidence>
<dbReference type="GO" id="GO:0005886">
    <property type="term" value="C:plasma membrane"/>
    <property type="evidence" value="ECO:0007669"/>
    <property type="project" value="UniProtKB-SubCell"/>
</dbReference>
<keyword evidence="5 7" id="KW-1133">Transmembrane helix</keyword>